<dbReference type="Pfam" id="PF00226">
    <property type="entry name" value="DnaJ"/>
    <property type="match status" value="1"/>
</dbReference>
<feature type="region of interest" description="Disordered" evidence="1">
    <location>
        <begin position="154"/>
        <end position="208"/>
    </location>
</feature>
<evidence type="ECO:0000313" key="3">
    <source>
        <dbReference type="EMBL" id="ANB15327.1"/>
    </source>
</evidence>
<dbReference type="InterPro" id="IPR001623">
    <property type="entry name" value="DnaJ_domain"/>
</dbReference>
<name>A0A161HMW6_9ASCO</name>
<dbReference type="CDD" id="cd06257">
    <property type="entry name" value="DnaJ"/>
    <property type="match status" value="1"/>
</dbReference>
<dbReference type="GeneID" id="30034922"/>
<gene>
    <name evidence="3" type="primary">HLJ1</name>
    <name evidence="3" type="ORF">AWJ20_2954</name>
</gene>
<dbReference type="OrthoDB" id="342454at2759"/>
<dbReference type="Gene3D" id="1.10.287.110">
    <property type="entry name" value="DnaJ domain"/>
    <property type="match status" value="1"/>
</dbReference>
<reference evidence="3 4" key="1">
    <citation type="submission" date="2016-02" db="EMBL/GenBank/DDBJ databases">
        <title>Complete genome sequence and transcriptome regulation of the pentose utilising yeast Sugiyamaella lignohabitans.</title>
        <authorList>
            <person name="Bellasio M."/>
            <person name="Peymann A."/>
            <person name="Valli M."/>
            <person name="Sipitzky M."/>
            <person name="Graf A."/>
            <person name="Sauer M."/>
            <person name="Marx H."/>
            <person name="Mattanovich D."/>
        </authorList>
    </citation>
    <scope>NUCLEOTIDE SEQUENCE [LARGE SCALE GENOMIC DNA]</scope>
    <source>
        <strain evidence="3 4">CBS 10342</strain>
    </source>
</reference>
<sequence>MSDDIDFLLAQEASELTRDEEISRVLNAFPLDAYSVLDLRPGCTPSVIKKQYRKKSLLIHPDKSKNVQAPEAFDRLKKAEALLQDDKAREVLDQAFTDARKLLIMEKKWTYDDERLKSDEFYEEWRQKTKDVLIENELRKRRLQKLKMEEEGRLKRQMEEAAAERRMKRESEQAWEDTRDTRVGNWRDYRNKVTKQQKKKKTKLNVLG</sequence>
<dbReference type="PRINTS" id="PR00625">
    <property type="entry name" value="JDOMAIN"/>
</dbReference>
<dbReference type="EMBL" id="CP014503">
    <property type="protein sequence ID" value="ANB15327.1"/>
    <property type="molecule type" value="Genomic_DNA"/>
</dbReference>
<dbReference type="PANTHER" id="PTHR46620:SF1">
    <property type="entry name" value="J DOMAIN-CONTAINING PROTEIN SPF31"/>
    <property type="match status" value="1"/>
</dbReference>
<dbReference type="SMART" id="SM00271">
    <property type="entry name" value="DnaJ"/>
    <property type="match status" value="1"/>
</dbReference>
<feature type="domain" description="J" evidence="2">
    <location>
        <begin position="32"/>
        <end position="96"/>
    </location>
</feature>
<feature type="compositionally biased region" description="Basic and acidic residues" evidence="1">
    <location>
        <begin position="154"/>
        <end position="191"/>
    </location>
</feature>
<accession>A0A161HMW6</accession>
<evidence type="ECO:0000259" key="2">
    <source>
        <dbReference type="PROSITE" id="PS50076"/>
    </source>
</evidence>
<dbReference type="RefSeq" id="XP_018737804.1">
    <property type="nucleotide sequence ID" value="XM_018879935.1"/>
</dbReference>
<dbReference type="Proteomes" id="UP000189580">
    <property type="component" value="Chromosome b"/>
</dbReference>
<dbReference type="PROSITE" id="PS50076">
    <property type="entry name" value="DNAJ_2"/>
    <property type="match status" value="1"/>
</dbReference>
<evidence type="ECO:0000256" key="1">
    <source>
        <dbReference type="SAM" id="MobiDB-lite"/>
    </source>
</evidence>
<organism evidence="3 4">
    <name type="scientific">Sugiyamaella lignohabitans</name>
    <dbReference type="NCBI Taxonomy" id="796027"/>
    <lineage>
        <taxon>Eukaryota</taxon>
        <taxon>Fungi</taxon>
        <taxon>Dikarya</taxon>
        <taxon>Ascomycota</taxon>
        <taxon>Saccharomycotina</taxon>
        <taxon>Dipodascomycetes</taxon>
        <taxon>Dipodascales</taxon>
        <taxon>Trichomonascaceae</taxon>
        <taxon>Sugiyamaella</taxon>
    </lineage>
</organism>
<proteinExistence type="predicted"/>
<dbReference type="PANTHER" id="PTHR46620">
    <property type="entry name" value="J DOMAIN-CONTAINING PROTEIN SPF31"/>
    <property type="match status" value="1"/>
</dbReference>
<dbReference type="KEGG" id="slb:AWJ20_2954"/>
<keyword evidence="4" id="KW-1185">Reference proteome</keyword>
<protein>
    <submittedName>
        <fullName evidence="3">Chaperone protein dnaJ</fullName>
    </submittedName>
</protein>
<dbReference type="AlphaFoldDB" id="A0A161HMW6"/>
<evidence type="ECO:0000313" key="4">
    <source>
        <dbReference type="Proteomes" id="UP000189580"/>
    </source>
</evidence>
<dbReference type="InterPro" id="IPR036869">
    <property type="entry name" value="J_dom_sf"/>
</dbReference>
<dbReference type="SUPFAM" id="SSF46565">
    <property type="entry name" value="Chaperone J-domain"/>
    <property type="match status" value="1"/>
</dbReference>
<feature type="compositionally biased region" description="Basic residues" evidence="1">
    <location>
        <begin position="192"/>
        <end position="208"/>
    </location>
</feature>